<proteinExistence type="predicted"/>
<dbReference type="Pfam" id="PF00566">
    <property type="entry name" value="RabGAP-TBC"/>
    <property type="match status" value="1"/>
</dbReference>
<reference evidence="3" key="1">
    <citation type="submission" date="2021-01" db="EMBL/GenBank/DDBJ databases">
        <authorList>
            <person name="Corre E."/>
            <person name="Pelletier E."/>
            <person name="Niang G."/>
            <person name="Scheremetjew M."/>
            <person name="Finn R."/>
            <person name="Kale V."/>
            <person name="Holt S."/>
            <person name="Cochrane G."/>
            <person name="Meng A."/>
            <person name="Brown T."/>
            <person name="Cohen L."/>
        </authorList>
    </citation>
    <scope>NUCLEOTIDE SEQUENCE</scope>
    <source>
        <strain evidence="3">DIVA3 518/3/11/1/6</strain>
    </source>
</reference>
<feature type="transmembrane region" description="Helical" evidence="1">
    <location>
        <begin position="397"/>
        <end position="418"/>
    </location>
</feature>
<dbReference type="Gene3D" id="1.10.8.270">
    <property type="entry name" value="putative rabgap domain of human tbc1 domain family member 14 like domains"/>
    <property type="match status" value="1"/>
</dbReference>
<dbReference type="SMART" id="SM00164">
    <property type="entry name" value="TBC"/>
    <property type="match status" value="1"/>
</dbReference>
<protein>
    <recommendedName>
        <fullName evidence="2">Rab-GAP TBC domain-containing protein</fullName>
    </recommendedName>
</protein>
<keyword evidence="1" id="KW-0472">Membrane</keyword>
<dbReference type="InterPro" id="IPR000195">
    <property type="entry name" value="Rab-GAP-TBC_dom"/>
</dbReference>
<dbReference type="Gene3D" id="1.10.472.80">
    <property type="entry name" value="Ypt/Rab-GAP domain of gyp1p, domain 3"/>
    <property type="match status" value="1"/>
</dbReference>
<feature type="domain" description="Rab-GAP TBC" evidence="2">
    <location>
        <begin position="90"/>
        <end position="329"/>
    </location>
</feature>
<sequence length="424" mass="49054">MNVFPANDSVLNRLNNFTRNFPADGLRSYIRNAFYGEDLELSTTTNKTKIDKWISSYQYCNEEKRLQQFLDILQQDTIDIESLRTLSHNGIPEQLRSIVWKILLGYLPLEKDKQKSKILLLREEYFDLVDAVYPRIVENAVVGKEDELWDQIYVDVIRTFPSGMETFCEQQSVRTVLCRILYVYSVVHQRGNYWQGLNELPIPFMLSFAAFYANCSVRQLNTLTGDVLERIFSSGSLESDIYWCLCRFVQGLQAGGDFVVKKHGEVCQGAILQRFELLCRMVDNDLVENLKSKGVEFVFFAFRWMVCLLTREIPAGGVIRLWDSYLAEGEGILTFHLCTALSFLLAFSDEIKQQEDFEQTLTFLQKIPTEHWTELHAEFLVQCASQVKVIEKYYQDIASQALCMIVAALFATIAVFRFQTMISK</sequence>
<dbReference type="InterPro" id="IPR035969">
    <property type="entry name" value="Rab-GAP_TBC_sf"/>
</dbReference>
<evidence type="ECO:0000313" key="3">
    <source>
        <dbReference type="EMBL" id="CAE2223400.1"/>
    </source>
</evidence>
<dbReference type="EMBL" id="HBKP01014204">
    <property type="protein sequence ID" value="CAE2223400.1"/>
    <property type="molecule type" value="Transcribed_RNA"/>
</dbReference>
<dbReference type="Gene3D" id="1.10.10.750">
    <property type="entry name" value="Ypt/Rab-GAP domain of gyp1p, domain 1"/>
    <property type="match status" value="1"/>
</dbReference>
<name>A0A7S4IAA6_9EUKA</name>
<dbReference type="AlphaFoldDB" id="A0A7S4IAA6"/>
<gene>
    <name evidence="3" type="ORF">VSP0166_LOCUS10099</name>
</gene>
<dbReference type="PANTHER" id="PTHR22957:SF26">
    <property type="entry name" value="LD44506P"/>
    <property type="match status" value="1"/>
</dbReference>
<dbReference type="GO" id="GO:0005096">
    <property type="term" value="F:GTPase activator activity"/>
    <property type="evidence" value="ECO:0007669"/>
    <property type="project" value="TreeGrafter"/>
</dbReference>
<dbReference type="SUPFAM" id="SSF47923">
    <property type="entry name" value="Ypt/Rab-GAP domain of gyp1p"/>
    <property type="match status" value="2"/>
</dbReference>
<accession>A0A7S4IAA6</accession>
<organism evidence="3">
    <name type="scientific">Vannella robusta</name>
    <dbReference type="NCBI Taxonomy" id="1487602"/>
    <lineage>
        <taxon>Eukaryota</taxon>
        <taxon>Amoebozoa</taxon>
        <taxon>Discosea</taxon>
        <taxon>Flabellinia</taxon>
        <taxon>Vannellidae</taxon>
        <taxon>Vannella</taxon>
    </lineage>
</organism>
<keyword evidence="1" id="KW-0812">Transmembrane</keyword>
<evidence type="ECO:0000256" key="1">
    <source>
        <dbReference type="SAM" id="Phobius"/>
    </source>
</evidence>
<keyword evidence="1" id="KW-1133">Transmembrane helix</keyword>
<dbReference type="PANTHER" id="PTHR22957">
    <property type="entry name" value="TBC1 DOMAIN FAMILY MEMBER GTPASE-ACTIVATING PROTEIN"/>
    <property type="match status" value="1"/>
</dbReference>
<dbReference type="PROSITE" id="PS50086">
    <property type="entry name" value="TBC_RABGAP"/>
    <property type="match status" value="1"/>
</dbReference>
<evidence type="ECO:0000259" key="2">
    <source>
        <dbReference type="PROSITE" id="PS50086"/>
    </source>
</evidence>